<dbReference type="GO" id="GO:0003677">
    <property type="term" value="F:DNA binding"/>
    <property type="evidence" value="ECO:0007669"/>
    <property type="project" value="InterPro"/>
</dbReference>
<evidence type="ECO:0000256" key="2">
    <source>
        <dbReference type="SAM" id="MobiDB-lite"/>
    </source>
</evidence>
<dbReference type="OrthoDB" id="426882at2759"/>
<reference evidence="4 5" key="1">
    <citation type="journal article" date="2014" name="BMC Genomics">
        <title>Comparative genome sequencing reveals chemotype-specific gene clusters in the toxigenic black mold Stachybotrys.</title>
        <authorList>
            <person name="Semeiks J."/>
            <person name="Borek D."/>
            <person name="Otwinowski Z."/>
            <person name="Grishin N.V."/>
        </authorList>
    </citation>
    <scope>NUCLEOTIDE SEQUENCE [LARGE SCALE GENOMIC DNA]</scope>
    <source>
        <strain evidence="5">CBS 109288 / IBT 7711</strain>
    </source>
</reference>
<dbReference type="AlphaFoldDB" id="A0A084B5R1"/>
<dbReference type="CDD" id="cd12148">
    <property type="entry name" value="fungal_TF_MHR"/>
    <property type="match status" value="1"/>
</dbReference>
<dbReference type="PANTHER" id="PTHR47256:SF1">
    <property type="entry name" value="ZN(II)2CYS6 TRANSCRIPTION FACTOR (EUROFUNG)"/>
    <property type="match status" value="1"/>
</dbReference>
<dbReference type="CDD" id="cd00067">
    <property type="entry name" value="GAL4"/>
    <property type="match status" value="1"/>
</dbReference>
<dbReference type="InterPro" id="IPR007219">
    <property type="entry name" value="XnlR_reg_dom"/>
</dbReference>
<dbReference type="GO" id="GO:0006351">
    <property type="term" value="P:DNA-templated transcription"/>
    <property type="evidence" value="ECO:0007669"/>
    <property type="project" value="InterPro"/>
</dbReference>
<dbReference type="InterPro" id="IPR001138">
    <property type="entry name" value="Zn2Cys6_DnaBD"/>
</dbReference>
<dbReference type="GO" id="GO:0008270">
    <property type="term" value="F:zinc ion binding"/>
    <property type="evidence" value="ECO:0007669"/>
    <property type="project" value="InterPro"/>
</dbReference>
<gene>
    <name evidence="4" type="ORF">S7711_06721</name>
</gene>
<evidence type="ECO:0000256" key="1">
    <source>
        <dbReference type="ARBA" id="ARBA00023242"/>
    </source>
</evidence>
<dbReference type="EMBL" id="KL647988">
    <property type="protein sequence ID" value="KEY72890.1"/>
    <property type="molecule type" value="Genomic_DNA"/>
</dbReference>
<dbReference type="Proteomes" id="UP000028045">
    <property type="component" value="Unassembled WGS sequence"/>
</dbReference>
<proteinExistence type="predicted"/>
<evidence type="ECO:0000259" key="3">
    <source>
        <dbReference type="Pfam" id="PF04082"/>
    </source>
</evidence>
<accession>A0A084B5R1</accession>
<evidence type="ECO:0000313" key="5">
    <source>
        <dbReference type="Proteomes" id="UP000028045"/>
    </source>
</evidence>
<dbReference type="GO" id="GO:0000981">
    <property type="term" value="F:DNA-binding transcription factor activity, RNA polymerase II-specific"/>
    <property type="evidence" value="ECO:0007669"/>
    <property type="project" value="InterPro"/>
</dbReference>
<feature type="compositionally biased region" description="Pro residues" evidence="2">
    <location>
        <begin position="34"/>
        <end position="44"/>
    </location>
</feature>
<dbReference type="HOGENOM" id="CLU_007003_1_0_1"/>
<feature type="compositionally biased region" description="Basic and acidic residues" evidence="2">
    <location>
        <begin position="1"/>
        <end position="12"/>
    </location>
</feature>
<keyword evidence="1" id="KW-0539">Nucleus</keyword>
<sequence>MTIDGSSEREFLADMGKNRPVKKPFKETLKPLRPLLPSPLPSPAPSSSAVQEPLTHQCNGVKPICYHCKVKGIDCIYRVSVKDTLKQHSDELCKVRVTSNIFHAIQTCSDHDASGIYHYIRAGMDPESVSRHIGTRDIKPVSQTKRRYILPHRTQMPTYLMTPDNNYLDALAQEWPQESSAQSGARPGLKEASADNSQRIQYLMPYGAADLVEPRLECCMPSRWTSVSSDDTLMREILKLYFLYEYPSAPFFHKDLFLDDMLAATGRFCTSLLVNAVLSQACHCYNRFTNRAEYWYPHTLGYKFSAEAKRLLELESLQDESITSIQAILILSCVLNFSGLDRIGLVYIRRALDMGRNLGLLDSPAEANDANVLRNRVFTAWCLFNWRSLTYYYMAIHPNADEVPQVDLHDPKEHVDWYGEINVKYPTSDALIPTRFGLAFKAQCELAVLMHRLTSCRYATQCDKSDGTLVHNTARVISDLHAWYAALPECLRPYNIVFPKDLKLHLQYFTIMIQLSNMPSHDTSPPSVTTSGVSLMATIQNKVAMYKLNFETIIWAYYLRHGFETPDMMLTLFLSFLAFDFVDKVKIYSETPQDLGIQGSHKVLPDPVMEEIRPTLILAQKGLIEQGQSYYLPQTVAHLVLADMDEETAEPILHPNGGSVEDADARQLRAQHIEACLPIKWRSFSETPNHERLNSLVRRYAAIMTG</sequence>
<name>A0A084B5R1_STACB</name>
<keyword evidence="5" id="KW-1185">Reference proteome</keyword>
<dbReference type="Pfam" id="PF04082">
    <property type="entry name" value="Fungal_trans"/>
    <property type="match status" value="1"/>
</dbReference>
<organism evidence="4 5">
    <name type="scientific">Stachybotrys chartarum (strain CBS 109288 / IBT 7711)</name>
    <name type="common">Toxic black mold</name>
    <name type="synonym">Stilbospora chartarum</name>
    <dbReference type="NCBI Taxonomy" id="1280523"/>
    <lineage>
        <taxon>Eukaryota</taxon>
        <taxon>Fungi</taxon>
        <taxon>Dikarya</taxon>
        <taxon>Ascomycota</taxon>
        <taxon>Pezizomycotina</taxon>
        <taxon>Sordariomycetes</taxon>
        <taxon>Hypocreomycetidae</taxon>
        <taxon>Hypocreales</taxon>
        <taxon>Stachybotryaceae</taxon>
        <taxon>Stachybotrys</taxon>
    </lineage>
</organism>
<feature type="region of interest" description="Disordered" evidence="2">
    <location>
        <begin position="1"/>
        <end position="51"/>
    </location>
</feature>
<protein>
    <recommendedName>
        <fullName evidence="3">Xylanolytic transcriptional activator regulatory domain-containing protein</fullName>
    </recommendedName>
</protein>
<dbReference type="PANTHER" id="PTHR47256">
    <property type="entry name" value="ZN(II)2CYS6 TRANSCRIPTION FACTOR (EUROFUNG)-RELATED"/>
    <property type="match status" value="1"/>
</dbReference>
<feature type="domain" description="Xylanolytic transcriptional activator regulatory" evidence="3">
    <location>
        <begin position="238"/>
        <end position="384"/>
    </location>
</feature>
<evidence type="ECO:0000313" key="4">
    <source>
        <dbReference type="EMBL" id="KEY72890.1"/>
    </source>
</evidence>
<dbReference type="InterPro" id="IPR053187">
    <property type="entry name" value="Notoamide_regulator"/>
</dbReference>